<dbReference type="EMBL" id="KN817646">
    <property type="protein sequence ID" value="KJA15367.1"/>
    <property type="molecule type" value="Genomic_DNA"/>
</dbReference>
<keyword evidence="3" id="KW-1185">Reference proteome</keyword>
<evidence type="ECO:0000256" key="1">
    <source>
        <dbReference type="SAM" id="MobiDB-lite"/>
    </source>
</evidence>
<proteinExistence type="predicted"/>
<name>A0A0D2KL65_HYPSF</name>
<organism evidence="2 3">
    <name type="scientific">Hypholoma sublateritium (strain FD-334 SS-4)</name>
    <dbReference type="NCBI Taxonomy" id="945553"/>
    <lineage>
        <taxon>Eukaryota</taxon>
        <taxon>Fungi</taxon>
        <taxon>Dikarya</taxon>
        <taxon>Basidiomycota</taxon>
        <taxon>Agaricomycotina</taxon>
        <taxon>Agaricomycetes</taxon>
        <taxon>Agaricomycetidae</taxon>
        <taxon>Agaricales</taxon>
        <taxon>Agaricineae</taxon>
        <taxon>Strophariaceae</taxon>
        <taxon>Hypholoma</taxon>
    </lineage>
</organism>
<reference evidence="3" key="1">
    <citation type="submission" date="2014-04" db="EMBL/GenBank/DDBJ databases">
        <title>Evolutionary Origins and Diversification of the Mycorrhizal Mutualists.</title>
        <authorList>
            <consortium name="DOE Joint Genome Institute"/>
            <consortium name="Mycorrhizal Genomics Consortium"/>
            <person name="Kohler A."/>
            <person name="Kuo A."/>
            <person name="Nagy L.G."/>
            <person name="Floudas D."/>
            <person name="Copeland A."/>
            <person name="Barry K.W."/>
            <person name="Cichocki N."/>
            <person name="Veneault-Fourrey C."/>
            <person name="LaButti K."/>
            <person name="Lindquist E.A."/>
            <person name="Lipzen A."/>
            <person name="Lundell T."/>
            <person name="Morin E."/>
            <person name="Murat C."/>
            <person name="Riley R."/>
            <person name="Ohm R."/>
            <person name="Sun H."/>
            <person name="Tunlid A."/>
            <person name="Henrissat B."/>
            <person name="Grigoriev I.V."/>
            <person name="Hibbett D.S."/>
            <person name="Martin F."/>
        </authorList>
    </citation>
    <scope>NUCLEOTIDE SEQUENCE [LARGE SCALE GENOMIC DNA]</scope>
    <source>
        <strain evidence="3">FD-334 SS-4</strain>
    </source>
</reference>
<dbReference type="AlphaFoldDB" id="A0A0D2KL65"/>
<evidence type="ECO:0000313" key="3">
    <source>
        <dbReference type="Proteomes" id="UP000054270"/>
    </source>
</evidence>
<gene>
    <name evidence="2" type="ORF">HYPSUDRAFT_207916</name>
</gene>
<accession>A0A0D2KL65</accession>
<evidence type="ECO:0000313" key="2">
    <source>
        <dbReference type="EMBL" id="KJA15367.1"/>
    </source>
</evidence>
<evidence type="ECO:0008006" key="4">
    <source>
        <dbReference type="Google" id="ProtNLM"/>
    </source>
</evidence>
<feature type="compositionally biased region" description="Basic and acidic residues" evidence="1">
    <location>
        <begin position="1"/>
        <end position="14"/>
    </location>
</feature>
<dbReference type="Proteomes" id="UP000054270">
    <property type="component" value="Unassembled WGS sequence"/>
</dbReference>
<protein>
    <recommendedName>
        <fullName evidence="4">SNF2 N-terminal domain-containing protein</fullName>
    </recommendedName>
</protein>
<sequence length="151" mass="17104">MGMVVEEEKSKKVVEATQNPQTAMSRNKAINVYVGVTEMQHKWYRSVLEKDINAVSDKSGAGHSQGLLLGAIALGKRSKFMSFSSSPPCSSLTSWRCFKNVKWQLINDSMVFMPSTEEDTPEDLEQERLAAQEFIDTDMFRRRPRAEVELP</sequence>
<dbReference type="STRING" id="945553.A0A0D2KL65"/>
<feature type="region of interest" description="Disordered" evidence="1">
    <location>
        <begin position="1"/>
        <end position="20"/>
    </location>
</feature>